<reference evidence="1 2" key="1">
    <citation type="journal article" date="2018" name="Mol. Biol. Evol.">
        <title>Broad Genomic Sampling Reveals a Smut Pathogenic Ancestry of the Fungal Clade Ustilaginomycotina.</title>
        <authorList>
            <person name="Kijpornyongpan T."/>
            <person name="Mondo S.J."/>
            <person name="Barry K."/>
            <person name="Sandor L."/>
            <person name="Lee J."/>
            <person name="Lipzen A."/>
            <person name="Pangilinan J."/>
            <person name="LaButti K."/>
            <person name="Hainaut M."/>
            <person name="Henrissat B."/>
            <person name="Grigoriev I.V."/>
            <person name="Spatafora J.W."/>
            <person name="Aime M.C."/>
        </authorList>
    </citation>
    <scope>NUCLEOTIDE SEQUENCE [LARGE SCALE GENOMIC DNA]</scope>
    <source>
        <strain evidence="1 2">SA 807</strain>
    </source>
</reference>
<evidence type="ECO:0000313" key="1">
    <source>
        <dbReference type="EMBL" id="PWN50008.1"/>
    </source>
</evidence>
<organism evidence="1 2">
    <name type="scientific">Violaceomyces palustris</name>
    <dbReference type="NCBI Taxonomy" id="1673888"/>
    <lineage>
        <taxon>Eukaryota</taxon>
        <taxon>Fungi</taxon>
        <taxon>Dikarya</taxon>
        <taxon>Basidiomycota</taxon>
        <taxon>Ustilaginomycotina</taxon>
        <taxon>Ustilaginomycetes</taxon>
        <taxon>Violaceomycetales</taxon>
        <taxon>Violaceomycetaceae</taxon>
        <taxon>Violaceomyces</taxon>
    </lineage>
</organism>
<sequence length="1214" mass="128895">MSSSTPAPKENPHRPVLKNGSLQSSVRKPASNHAPVGTSASTCTSNSNSNIPTPAPSALVPSHHVIPSSPSKAEFKTRSAAAANSAASSPKFSFRATFSPKVTRSKTASSQTAASPTRKAAHQASLKTSASSRNLFTSASSSSSSACSVSALRSASPTKIPTSISTISSLIASNSITTASSNLASLSPSTSMKRVNSKLPQATHFRPNPALHNPAAGKHDASAALGSISSLGKRRNDELEAVVRSPRLGQAGFESITEFGALPTAIPMSGRSARPGSVKSSSSKLRGYKAGTTIGSSRESSRSPSTRKTKEVRNKVARSDTVRDVHGRDQHAARENGTGERASNGGGIRRLQSPSSTAKKTTSLQSSKARTTGSTLTRPRPRISLEASARGMAPSVSASLASSEIAGGSEEPGRLTSPSGSSTAGTSDSFRKPTQPRRASSFELKVSNTTSGIAVHSRRISLDKSKFTPQPAEREGKENTASAKYAPGPPSGGPLARVGMPPGTKHKRSSLPGPPSSFKLPSSNTLMERSATLPKRVAAGPVPPEGTKCPSHSGGVSVAATSTSSSSSTRAGSDNAPPLESDTDTLSGVISNRHISRLALRNPALLNLSKRTAIATPEPREKALRRLSGLNLISIPGAAAASSSSSSSPPTPTPSSDRDGQENHLEVPGEKVPKDRRSTTPTLSPPKRRFIDKQAVAGCENVQSSSDKAERRTVDDGGKRREKNVKQLAPMKGEQVDKGRTSDQLNADLLESLRLMAKKAGIPLEHLRTMIESERGQIPDARGSDVDEVGSKVSSSPKCSGIPASGSWATTQDPDSSIETRSQVEAEGDRTRSREVTPALSELGANMTPLHHIENERLVDLSLDIIRLSLSPPAEDGVVERGSVDSAEGGSRAKRVIISPSGSTTSDSPTWAMLELKKENHHSMPTKGLLSPLDLPPPKGPSSTGKNTKRFEPRESIALDQTLAGLSSMSLDQNPSILGINRSASALLTDDLLLEELDEAVIKMGLDRSNIAHGSIWEDRGGSSRGRRGRDANREAIDSVRGAKSKSDPSRKDGKAGFVRLKGEEGDDEGKEEASPSDPMISSLEKELIEAKKLNRRVQKEHEEEIKSLLSELDEVRSKLQVKEIQGNEQGDVIKELREEREQVERARLEVEDKLASLRLNLSNLESEKGTRQWSELFHSCRFELEELDAQDRLVDFLRAQTHIWEGLVLSSLK</sequence>
<accession>A0ACD0NW14</accession>
<keyword evidence="2" id="KW-1185">Reference proteome</keyword>
<dbReference type="Proteomes" id="UP000245626">
    <property type="component" value="Unassembled WGS sequence"/>
</dbReference>
<protein>
    <submittedName>
        <fullName evidence="1">Uncharacterized protein</fullName>
    </submittedName>
</protein>
<gene>
    <name evidence="1" type="ORF">IE53DRAFT_380104</name>
</gene>
<dbReference type="EMBL" id="KZ819980">
    <property type="protein sequence ID" value="PWN50008.1"/>
    <property type="molecule type" value="Genomic_DNA"/>
</dbReference>
<proteinExistence type="predicted"/>
<name>A0ACD0NW14_9BASI</name>
<evidence type="ECO:0000313" key="2">
    <source>
        <dbReference type="Proteomes" id="UP000245626"/>
    </source>
</evidence>